<organism evidence="1 2">
    <name type="scientific">Diversispora epigaea</name>
    <dbReference type="NCBI Taxonomy" id="1348612"/>
    <lineage>
        <taxon>Eukaryota</taxon>
        <taxon>Fungi</taxon>
        <taxon>Fungi incertae sedis</taxon>
        <taxon>Mucoromycota</taxon>
        <taxon>Glomeromycotina</taxon>
        <taxon>Glomeromycetes</taxon>
        <taxon>Diversisporales</taxon>
        <taxon>Diversisporaceae</taxon>
        <taxon>Diversispora</taxon>
    </lineage>
</organism>
<name>A0A397JPK1_9GLOM</name>
<keyword evidence="2" id="KW-1185">Reference proteome</keyword>
<comment type="caution">
    <text evidence="1">The sequence shown here is derived from an EMBL/GenBank/DDBJ whole genome shotgun (WGS) entry which is preliminary data.</text>
</comment>
<protein>
    <submittedName>
        <fullName evidence="1">Uncharacterized protein</fullName>
    </submittedName>
</protein>
<dbReference type="Proteomes" id="UP000266861">
    <property type="component" value="Unassembled WGS sequence"/>
</dbReference>
<accession>A0A397JPK1</accession>
<dbReference type="Gene3D" id="3.60.130.30">
    <property type="match status" value="1"/>
</dbReference>
<reference evidence="1 2" key="1">
    <citation type="submission" date="2018-08" db="EMBL/GenBank/DDBJ databases">
        <title>Genome and evolution of the arbuscular mycorrhizal fungus Diversispora epigaea (formerly Glomus versiforme) and its bacterial endosymbionts.</title>
        <authorList>
            <person name="Sun X."/>
            <person name="Fei Z."/>
            <person name="Harrison M."/>
        </authorList>
    </citation>
    <scope>NUCLEOTIDE SEQUENCE [LARGE SCALE GENOMIC DNA]</scope>
    <source>
        <strain evidence="1 2">IT104</strain>
    </source>
</reference>
<evidence type="ECO:0000313" key="1">
    <source>
        <dbReference type="EMBL" id="RHZ86400.1"/>
    </source>
</evidence>
<evidence type="ECO:0000313" key="2">
    <source>
        <dbReference type="Proteomes" id="UP000266861"/>
    </source>
</evidence>
<dbReference type="EMBL" id="PQFF01000048">
    <property type="protein sequence ID" value="RHZ86400.1"/>
    <property type="molecule type" value="Genomic_DNA"/>
</dbReference>
<sequence length="126" mass="14920">MVWSKKSTTEAINQYYFHLIDKKIHHIKAIIFGKILLNIKTLIEFGRNFHIQVLILLALAVQIIKCVNNLLHSLVPLSNYINKFIQDNYRNMYSKLKQFSLNSFIPKPFGIFPMIAINYNIIRNYY</sequence>
<gene>
    <name evidence="1" type="ORF">Glove_51g37</name>
</gene>
<dbReference type="AlphaFoldDB" id="A0A397JPK1"/>
<proteinExistence type="predicted"/>